<keyword evidence="3" id="KW-1185">Reference proteome</keyword>
<protein>
    <submittedName>
        <fullName evidence="2">Uncharacterized protein</fullName>
    </submittedName>
</protein>
<dbReference type="Proteomes" id="UP000702209">
    <property type="component" value="Unassembled WGS sequence"/>
</dbReference>
<feature type="compositionally biased region" description="Basic residues" evidence="1">
    <location>
        <begin position="84"/>
        <end position="94"/>
    </location>
</feature>
<name>A0ABS0CTZ0_9NOCA</name>
<evidence type="ECO:0000313" key="2">
    <source>
        <dbReference type="EMBL" id="MBF6298228.1"/>
    </source>
</evidence>
<proteinExistence type="predicted"/>
<dbReference type="RefSeq" id="WP_195129537.1">
    <property type="nucleotide sequence ID" value="NZ_JADLQX010000007.1"/>
</dbReference>
<evidence type="ECO:0000256" key="1">
    <source>
        <dbReference type="SAM" id="MobiDB-lite"/>
    </source>
</evidence>
<comment type="caution">
    <text evidence="2">The sequence shown here is derived from an EMBL/GenBank/DDBJ whole genome shotgun (WGS) entry which is preliminary data.</text>
</comment>
<evidence type="ECO:0000313" key="3">
    <source>
        <dbReference type="Proteomes" id="UP000702209"/>
    </source>
</evidence>
<organism evidence="2 3">
    <name type="scientific">Nocardia amamiensis</name>
    <dbReference type="NCBI Taxonomy" id="404578"/>
    <lineage>
        <taxon>Bacteria</taxon>
        <taxon>Bacillati</taxon>
        <taxon>Actinomycetota</taxon>
        <taxon>Actinomycetes</taxon>
        <taxon>Mycobacteriales</taxon>
        <taxon>Nocardiaceae</taxon>
        <taxon>Nocardia</taxon>
    </lineage>
</organism>
<sequence length="94" mass="9830">MPTILAVNNDAPQIARKLLEAAGDQPDRVQLVTGGKYLGFSVDDELARKAGFVIDEQGSTPVVGDGPAENPESASEADAEAKKAPAKRTPRTAK</sequence>
<feature type="region of interest" description="Disordered" evidence="1">
    <location>
        <begin position="57"/>
        <end position="94"/>
    </location>
</feature>
<gene>
    <name evidence="2" type="ORF">IU459_11820</name>
</gene>
<feature type="compositionally biased region" description="Low complexity" evidence="1">
    <location>
        <begin position="67"/>
        <end position="76"/>
    </location>
</feature>
<accession>A0ABS0CTZ0</accession>
<reference evidence="2 3" key="1">
    <citation type="submission" date="2020-10" db="EMBL/GenBank/DDBJ databases">
        <title>Identification of Nocardia species via Next-generation sequencing and recognition of intraspecies genetic diversity.</title>
        <authorList>
            <person name="Li P."/>
            <person name="Li P."/>
            <person name="Lu B."/>
        </authorList>
    </citation>
    <scope>NUCLEOTIDE SEQUENCE [LARGE SCALE GENOMIC DNA]</scope>
    <source>
        <strain evidence="2 3">BJ06-0157</strain>
    </source>
</reference>
<dbReference type="EMBL" id="JADLQX010000007">
    <property type="protein sequence ID" value="MBF6298228.1"/>
    <property type="molecule type" value="Genomic_DNA"/>
</dbReference>